<dbReference type="RefSeq" id="WP_125913372.1">
    <property type="nucleotide sequence ID" value="NZ_RWHU01000001.1"/>
</dbReference>
<dbReference type="AlphaFoldDB" id="A0A3R9PYM3"/>
<dbReference type="EMBL" id="RWHU01000001">
    <property type="protein sequence ID" value="RSK70366.1"/>
    <property type="molecule type" value="Genomic_DNA"/>
</dbReference>
<dbReference type="Proteomes" id="UP000276389">
    <property type="component" value="Unassembled WGS sequence"/>
</dbReference>
<evidence type="ECO:0008006" key="3">
    <source>
        <dbReference type="Google" id="ProtNLM"/>
    </source>
</evidence>
<evidence type="ECO:0000313" key="2">
    <source>
        <dbReference type="Proteomes" id="UP000276389"/>
    </source>
</evidence>
<organism evidence="1 2">
    <name type="scientific">Enterobacter huaxiensis</name>
    <dbReference type="NCBI Taxonomy" id="2494702"/>
    <lineage>
        <taxon>Bacteria</taxon>
        <taxon>Pseudomonadati</taxon>
        <taxon>Pseudomonadota</taxon>
        <taxon>Gammaproteobacteria</taxon>
        <taxon>Enterobacterales</taxon>
        <taxon>Enterobacteriaceae</taxon>
        <taxon>Enterobacter</taxon>
    </lineage>
</organism>
<proteinExistence type="predicted"/>
<name>A0A3R9PYM3_9ENTR</name>
<comment type="caution">
    <text evidence="1">The sequence shown here is derived from an EMBL/GenBank/DDBJ whole genome shotgun (WGS) entry which is preliminary data.</text>
</comment>
<gene>
    <name evidence="1" type="ORF">EJE24_00905</name>
</gene>
<protein>
    <recommendedName>
        <fullName evidence="3">DUF2971 domain-containing protein</fullName>
    </recommendedName>
</protein>
<evidence type="ECO:0000313" key="1">
    <source>
        <dbReference type="EMBL" id="RSK70366.1"/>
    </source>
</evidence>
<accession>A0A3R9PYM3</accession>
<sequence>MHDHSDYSDLVFHWIKTDYWGDDIDKAYEGAFDVMLRIIDDGFLRASGKDTFKSIESVCFTESPKEVMKHQTSRYMPFGFSFEKSYLFEQGGRHVIYQTKEEGIAMPSEMHWRHVTYNPNETSKRKEGIDFTWEREWRLNKSQLSILDINSVIVPNQDYVERLVAEIEHMKGFPDYMWDKIREHVDPGPYRKYTPEFIDRFDVMYL</sequence>
<reference evidence="1 2" key="1">
    <citation type="submission" date="2018-12" db="EMBL/GenBank/DDBJ databases">
        <title>The Genome Submission of two Enterobacter spp. strains.</title>
        <authorList>
            <person name="Wu W."/>
            <person name="Wei L."/>
            <person name="Feng Y."/>
            <person name="Zong Z."/>
        </authorList>
    </citation>
    <scope>NUCLEOTIDE SEQUENCE [LARGE SCALE GENOMIC DNA]</scope>
    <source>
        <strain evidence="1 2">WCHEHu045002</strain>
    </source>
</reference>